<dbReference type="Proteomes" id="UP000094527">
    <property type="component" value="Unassembled WGS sequence"/>
</dbReference>
<dbReference type="OrthoDB" id="2155291at2759"/>
<dbReference type="PROSITE" id="PS50010">
    <property type="entry name" value="DH_2"/>
    <property type="match status" value="1"/>
</dbReference>
<dbReference type="Pfam" id="PF00621">
    <property type="entry name" value="RhoGEF"/>
    <property type="match status" value="1"/>
</dbReference>
<feature type="compositionally biased region" description="Low complexity" evidence="1">
    <location>
        <begin position="372"/>
        <end position="387"/>
    </location>
</feature>
<gene>
    <name evidence="3" type="ORF">Ocin01_01405</name>
</gene>
<evidence type="ECO:0000259" key="2">
    <source>
        <dbReference type="PROSITE" id="PS50010"/>
    </source>
</evidence>
<dbReference type="Gene3D" id="4.10.280.30">
    <property type="entry name" value="Bcr-Abl oncoprotein oligomerisation domain"/>
    <property type="match status" value="1"/>
</dbReference>
<feature type="domain" description="DH" evidence="2">
    <location>
        <begin position="713"/>
        <end position="875"/>
    </location>
</feature>
<feature type="region of interest" description="Disordered" evidence="1">
    <location>
        <begin position="578"/>
        <end position="608"/>
    </location>
</feature>
<accession>A0A1D2NJ32</accession>
<feature type="compositionally biased region" description="Polar residues" evidence="1">
    <location>
        <begin position="527"/>
        <end position="542"/>
    </location>
</feature>
<dbReference type="InterPro" id="IPR035899">
    <property type="entry name" value="DBL_dom_sf"/>
</dbReference>
<feature type="region of interest" description="Disordered" evidence="1">
    <location>
        <begin position="196"/>
        <end position="425"/>
    </location>
</feature>
<proteinExistence type="predicted"/>
<dbReference type="Gene3D" id="1.20.900.10">
    <property type="entry name" value="Dbl homology (DH) domain"/>
    <property type="match status" value="1"/>
</dbReference>
<comment type="caution">
    <text evidence="3">The sequence shown here is derived from an EMBL/GenBank/DDBJ whole genome shotgun (WGS) entry which is preliminary data.</text>
</comment>
<dbReference type="SUPFAM" id="SSF48065">
    <property type="entry name" value="DBL homology domain (DH-domain)"/>
    <property type="match status" value="1"/>
</dbReference>
<feature type="compositionally biased region" description="Basic and acidic residues" evidence="1">
    <location>
        <begin position="251"/>
        <end position="265"/>
    </location>
</feature>
<feature type="region of interest" description="Disordered" evidence="1">
    <location>
        <begin position="64"/>
        <end position="182"/>
    </location>
</feature>
<dbReference type="GO" id="GO:0005085">
    <property type="term" value="F:guanyl-nucleotide exchange factor activity"/>
    <property type="evidence" value="ECO:0007669"/>
    <property type="project" value="InterPro"/>
</dbReference>
<feature type="compositionally biased region" description="Polar residues" evidence="1">
    <location>
        <begin position="596"/>
        <end position="608"/>
    </location>
</feature>
<reference evidence="3 4" key="1">
    <citation type="journal article" date="2016" name="Genome Biol. Evol.">
        <title>Gene Family Evolution Reflects Adaptation to Soil Environmental Stressors in the Genome of the Collembolan Orchesella cincta.</title>
        <authorList>
            <person name="Faddeeva-Vakhrusheva A."/>
            <person name="Derks M.F."/>
            <person name="Anvar S.Y."/>
            <person name="Agamennone V."/>
            <person name="Suring W."/>
            <person name="Smit S."/>
            <person name="van Straalen N.M."/>
            <person name="Roelofs D."/>
        </authorList>
    </citation>
    <scope>NUCLEOTIDE SEQUENCE [LARGE SCALE GENOMIC DNA]</scope>
    <source>
        <tissue evidence="3">Mixed pool</tissue>
    </source>
</reference>
<feature type="compositionally biased region" description="Basic and acidic residues" evidence="1">
    <location>
        <begin position="127"/>
        <end position="136"/>
    </location>
</feature>
<feature type="region of interest" description="Disordered" evidence="1">
    <location>
        <begin position="466"/>
        <end position="513"/>
    </location>
</feature>
<name>A0A1D2NJ32_ORCCI</name>
<dbReference type="OMA" id="PAWEEDV"/>
<dbReference type="AlphaFoldDB" id="A0A1D2NJ32"/>
<dbReference type="InterPro" id="IPR037769">
    <property type="entry name" value="Abr/Bcr"/>
</dbReference>
<evidence type="ECO:0000313" key="3">
    <source>
        <dbReference type="EMBL" id="ODN05288.1"/>
    </source>
</evidence>
<dbReference type="InterPro" id="IPR036481">
    <property type="entry name" value="Bcr-Abl_oncoprot_oligo_sf"/>
</dbReference>
<sequence length="875" mass="95873">MSAINDFNKVWIQKFPGSELPPAWEEDVKNNLAKHKKRVQELQNELKQEEVYVQFLESLLEEVEKRKKESSAGDATGKRSSNIENHEKDIADVIKNTVERRSHISGEALSSVEDGSEKKVSSAQEFKNGDIQKDRSTNSLDSVGVADDLANMKTSDDSLSADIRGTEDDASGEDNTDDSKDHFVTVIEVNGFEKEKAAALAQSKANGNSEQLKRLKKVPPRPPPKNFKRPEPLTERPSGSTRPVSTPASVSEERKNIFEKLENPKSKTNGADAKADRPVVFDSRSTSVPNTNSNNGNNNDSNSSNSTMSSTSSKDAVPNNLSVFPRAPVSKKFEGSKMPLPPTGNNHEEKDTNKNHRKSSSTSKLLPPQHESNPSSKSSQPSSNSNSAEKPNVRSKVFDLVSKMESSRAPAVPAKSNDPLTPKRSFRKKIQDPLYCTAHDAVIADYIDPLDVEYEGVTDQIYDCPPADSPEHVSRSLDRKKGCSKTSTMESQGSCKSGEPVDTDNEPMYDTVAPDQDDDYVVLLEEQNQPTVSQNNSLSKTDSSQRKRESDYANTPIANDAAATIKSQTSVISGHSIATTTSSGTTSDADGITGSPLPQDSHSESGKTSNYVNIDYFLGKSKRKDSRASGESEDDEPVLLRAISFDQDQEGNEAADGDGIDGNVEMFDIDSGVYGSSVDSAAFGNASKSSSLGRDPHGDTPTMSAADQEKFAMFRTMVSNIAESESGYVEVLNVMLQYMKALKATLATSKPVLSTDEFNIIFYKIPELFTIHQEFLGGLQHKSSKTSVGKHFEILAKQIEVYGAFLQNYSRAADTVRKCSQSNSDFAEITRSIRLRSLNKNQAVSLETLLYSPVSRLQKNIEIIQVLNRFIRGYK</sequence>
<dbReference type="SMART" id="SM00325">
    <property type="entry name" value="RhoGEF"/>
    <property type="match status" value="1"/>
</dbReference>
<dbReference type="PANTHER" id="PTHR23182:SF1">
    <property type="entry name" value="RHO GTPASE ACTIVATING PROTEIN AT 1A, ISOFORM E"/>
    <property type="match status" value="1"/>
</dbReference>
<dbReference type="PANTHER" id="PTHR23182">
    <property type="entry name" value="BREAKPOINT CLUSTER REGION PROTEIN BCR"/>
    <property type="match status" value="1"/>
</dbReference>
<feature type="compositionally biased region" description="Polar residues" evidence="1">
    <location>
        <begin position="237"/>
        <end position="249"/>
    </location>
</feature>
<dbReference type="GO" id="GO:0005096">
    <property type="term" value="F:GTPase activator activity"/>
    <property type="evidence" value="ECO:0007669"/>
    <property type="project" value="InterPro"/>
</dbReference>
<keyword evidence="4" id="KW-1185">Reference proteome</keyword>
<feature type="compositionally biased region" description="Basic and acidic residues" evidence="1">
    <location>
        <begin position="84"/>
        <end position="104"/>
    </location>
</feature>
<evidence type="ECO:0000256" key="1">
    <source>
        <dbReference type="SAM" id="MobiDB-lite"/>
    </source>
</evidence>
<feature type="compositionally biased region" description="Basic and acidic residues" evidence="1">
    <location>
        <begin position="469"/>
        <end position="481"/>
    </location>
</feature>
<dbReference type="STRING" id="48709.A0A1D2NJ32"/>
<feature type="compositionally biased region" description="Polar residues" evidence="1">
    <location>
        <begin position="484"/>
        <end position="495"/>
    </location>
</feature>
<evidence type="ECO:0000313" key="4">
    <source>
        <dbReference type="Proteomes" id="UP000094527"/>
    </source>
</evidence>
<protein>
    <submittedName>
        <fullName evidence="3">Breakpoint cluster region protein</fullName>
    </submittedName>
</protein>
<dbReference type="EMBL" id="LJIJ01000026">
    <property type="protein sequence ID" value="ODN05288.1"/>
    <property type="molecule type" value="Genomic_DNA"/>
</dbReference>
<dbReference type="InterPro" id="IPR000219">
    <property type="entry name" value="DH_dom"/>
</dbReference>
<feature type="compositionally biased region" description="Low complexity" evidence="1">
    <location>
        <begin position="578"/>
        <end position="595"/>
    </location>
</feature>
<feature type="compositionally biased region" description="Low complexity" evidence="1">
    <location>
        <begin position="283"/>
        <end position="313"/>
    </location>
</feature>
<feature type="region of interest" description="Disordered" evidence="1">
    <location>
        <begin position="527"/>
        <end position="552"/>
    </location>
</feature>
<organism evidence="3 4">
    <name type="scientific">Orchesella cincta</name>
    <name type="common">Springtail</name>
    <name type="synonym">Podura cincta</name>
    <dbReference type="NCBI Taxonomy" id="48709"/>
    <lineage>
        <taxon>Eukaryota</taxon>
        <taxon>Metazoa</taxon>
        <taxon>Ecdysozoa</taxon>
        <taxon>Arthropoda</taxon>
        <taxon>Hexapoda</taxon>
        <taxon>Collembola</taxon>
        <taxon>Entomobryomorpha</taxon>
        <taxon>Entomobryoidea</taxon>
        <taxon>Orchesellidae</taxon>
        <taxon>Orchesellinae</taxon>
        <taxon>Orchesella</taxon>
    </lineage>
</organism>
<dbReference type="GO" id="GO:0016020">
    <property type="term" value="C:membrane"/>
    <property type="evidence" value="ECO:0007669"/>
    <property type="project" value="TreeGrafter"/>
</dbReference>